<dbReference type="HOGENOM" id="CLU_157748_0_0_9"/>
<dbReference type="eggNOG" id="ENOG5033XAK">
    <property type="taxonomic scope" value="Bacteria"/>
</dbReference>
<name>V9WAD2_9BACL</name>
<dbReference type="Proteomes" id="UP000029431">
    <property type="component" value="Chromosome"/>
</dbReference>
<evidence type="ECO:0000313" key="1">
    <source>
        <dbReference type="EMBL" id="AHD07143.1"/>
    </source>
</evidence>
<dbReference type="AlphaFoldDB" id="V9WAD2"/>
<organism evidence="1 2">
    <name type="scientific">Paenibacillus larvae subsp. larvae DSM 25430</name>
    <dbReference type="NCBI Taxonomy" id="697284"/>
    <lineage>
        <taxon>Bacteria</taxon>
        <taxon>Bacillati</taxon>
        <taxon>Bacillota</taxon>
        <taxon>Bacilli</taxon>
        <taxon>Bacillales</taxon>
        <taxon>Paenibacillaceae</taxon>
        <taxon>Paenibacillus</taxon>
    </lineage>
</organism>
<evidence type="ECO:0008006" key="3">
    <source>
        <dbReference type="Google" id="ProtNLM"/>
    </source>
</evidence>
<dbReference type="EMBL" id="CP003355">
    <property type="protein sequence ID" value="AHD07143.1"/>
    <property type="molecule type" value="Genomic_DNA"/>
</dbReference>
<dbReference type="KEGG" id="plv:ERIC2_c34070"/>
<sequence length="144" mass="15856">MKSKNKEDKSMFTSKQKFVAAATTLALGWGVTAGITPALAHSDVSPSNDTSIYCLVKEDRLPFTGYVISISHGHMLVADTPTREEALFYLGSWWVLAFQDKLLKVPISNPAPYMIGEKVKVFARAMTNSIPALAIVPKIERIQE</sequence>
<reference evidence="1 2" key="1">
    <citation type="journal article" date="2014" name="PLoS ONE">
        <title>How to Kill the Honey Bee Larva: Genomic Potential and Virulence Mechanisms of Paenibacillus larvae.</title>
        <authorList>
            <person name="Djukic M."/>
            <person name="Brzuszkiewicz E."/>
            <person name="Funfhaus A."/>
            <person name="Voss J."/>
            <person name="Gollnow K."/>
            <person name="Poppinga L."/>
            <person name="Liesegang H."/>
            <person name="Garcia-Gonzalez E."/>
            <person name="Genersch E."/>
            <person name="Daniel R."/>
        </authorList>
    </citation>
    <scope>NUCLEOTIDE SEQUENCE [LARGE SCALE GENOMIC DNA]</scope>
    <source>
        <strain evidence="1 2">DSM 25430</strain>
    </source>
</reference>
<keyword evidence="2" id="KW-1185">Reference proteome</keyword>
<evidence type="ECO:0000313" key="2">
    <source>
        <dbReference type="Proteomes" id="UP000029431"/>
    </source>
</evidence>
<protein>
    <recommendedName>
        <fullName evidence="3">DUF3221 domain-containing protein</fullName>
    </recommendedName>
</protein>
<accession>V9WAD2</accession>
<dbReference type="PATRIC" id="fig|697284.3.peg.3222"/>
<proteinExistence type="predicted"/>
<gene>
    <name evidence="1" type="ORF">ERIC2_c34070</name>
</gene>